<dbReference type="EMBL" id="JBIAMT010000010">
    <property type="protein sequence ID" value="MFF0501607.1"/>
    <property type="molecule type" value="Genomic_DNA"/>
</dbReference>
<dbReference type="InterPro" id="IPR012349">
    <property type="entry name" value="Split_barrel_FMN-bd"/>
</dbReference>
<comment type="similarity">
    <text evidence="1">Belongs to the F420H(2)-dependent quinone reductase family.</text>
</comment>
<dbReference type="RefSeq" id="WP_195023470.1">
    <property type="nucleotide sequence ID" value="NZ_JBIAMT010000010.1"/>
</dbReference>
<dbReference type="Proteomes" id="UP001601442">
    <property type="component" value="Unassembled WGS sequence"/>
</dbReference>
<reference evidence="3 4" key="1">
    <citation type="submission" date="2024-10" db="EMBL/GenBank/DDBJ databases">
        <title>The Natural Products Discovery Center: Release of the First 8490 Sequenced Strains for Exploring Actinobacteria Biosynthetic Diversity.</title>
        <authorList>
            <person name="Kalkreuter E."/>
            <person name="Kautsar S.A."/>
            <person name="Yang D."/>
            <person name="Bader C.D."/>
            <person name="Teijaro C.N."/>
            <person name="Fluegel L."/>
            <person name="Davis C.M."/>
            <person name="Simpson J.R."/>
            <person name="Lauterbach L."/>
            <person name="Steele A.D."/>
            <person name="Gui C."/>
            <person name="Meng S."/>
            <person name="Li G."/>
            <person name="Viehrig K."/>
            <person name="Ye F."/>
            <person name="Su P."/>
            <person name="Kiefer A.F."/>
            <person name="Nichols A."/>
            <person name="Cepeda A.J."/>
            <person name="Yan W."/>
            <person name="Fan B."/>
            <person name="Jiang Y."/>
            <person name="Adhikari A."/>
            <person name="Zheng C.-J."/>
            <person name="Schuster L."/>
            <person name="Cowan T.M."/>
            <person name="Smanski M.J."/>
            <person name="Chevrette M.G."/>
            <person name="De Carvalho L.P.S."/>
            <person name="Shen B."/>
        </authorList>
    </citation>
    <scope>NUCLEOTIDE SEQUENCE [LARGE SCALE GENOMIC DNA]</scope>
    <source>
        <strain evidence="3 4">NPDC004119</strain>
    </source>
</reference>
<dbReference type="NCBIfam" id="TIGR00026">
    <property type="entry name" value="hi_GC_TIGR00026"/>
    <property type="match status" value="1"/>
</dbReference>
<protein>
    <submittedName>
        <fullName evidence="3">Nitroreductase family deazaflavin-dependent oxidoreductase</fullName>
    </submittedName>
</protein>
<evidence type="ECO:0000256" key="1">
    <source>
        <dbReference type="ARBA" id="ARBA00008710"/>
    </source>
</evidence>
<sequence>MPLIGDYEPSPYQPSRDQVELYERSEGTEGNTLGGAPVIVLTSVGVKTGKLRKTPLIRVEHNGEYAVVASMGGAPMNPAWYHNVSANPEVELQDGAAKGAYIAREVLGEERTLWLQRAEKVWPAYAEYQQQTDRVIPVFVLSANSVG</sequence>
<dbReference type="Gene3D" id="2.30.110.10">
    <property type="entry name" value="Electron Transport, Fmn-binding Protein, Chain A"/>
    <property type="match status" value="1"/>
</dbReference>
<proteinExistence type="inferred from homology"/>
<organism evidence="3 4">
    <name type="scientific">Nocardia aobensis</name>
    <dbReference type="NCBI Taxonomy" id="257277"/>
    <lineage>
        <taxon>Bacteria</taxon>
        <taxon>Bacillati</taxon>
        <taxon>Actinomycetota</taxon>
        <taxon>Actinomycetes</taxon>
        <taxon>Mycobacteriales</taxon>
        <taxon>Nocardiaceae</taxon>
        <taxon>Nocardia</taxon>
    </lineage>
</organism>
<dbReference type="Pfam" id="PF04075">
    <property type="entry name" value="F420H2_quin_red"/>
    <property type="match status" value="1"/>
</dbReference>
<dbReference type="PANTHER" id="PTHR39428:SF3">
    <property type="entry name" value="DEAZAFLAVIN-DEPENDENT NITROREDUCTASE"/>
    <property type="match status" value="1"/>
</dbReference>
<dbReference type="InterPro" id="IPR004378">
    <property type="entry name" value="F420H2_quin_Rdtase"/>
</dbReference>
<name>A0ABW6PEV0_9NOCA</name>
<accession>A0ABW6PEV0</accession>
<evidence type="ECO:0000313" key="4">
    <source>
        <dbReference type="Proteomes" id="UP001601442"/>
    </source>
</evidence>
<keyword evidence="4" id="KW-1185">Reference proteome</keyword>
<comment type="caution">
    <text evidence="3">The sequence shown here is derived from an EMBL/GenBank/DDBJ whole genome shotgun (WGS) entry which is preliminary data.</text>
</comment>
<evidence type="ECO:0000256" key="2">
    <source>
        <dbReference type="ARBA" id="ARBA00049106"/>
    </source>
</evidence>
<gene>
    <name evidence="3" type="ORF">ACFYU5_34790</name>
</gene>
<evidence type="ECO:0000313" key="3">
    <source>
        <dbReference type="EMBL" id="MFF0501607.1"/>
    </source>
</evidence>
<comment type="catalytic activity">
    <reaction evidence="2">
        <text>oxidized coenzyme F420-(gamma-L-Glu)(n) + a quinol + H(+) = reduced coenzyme F420-(gamma-L-Glu)(n) + a quinone</text>
        <dbReference type="Rhea" id="RHEA:39663"/>
        <dbReference type="Rhea" id="RHEA-COMP:12939"/>
        <dbReference type="Rhea" id="RHEA-COMP:14378"/>
        <dbReference type="ChEBI" id="CHEBI:15378"/>
        <dbReference type="ChEBI" id="CHEBI:24646"/>
        <dbReference type="ChEBI" id="CHEBI:132124"/>
        <dbReference type="ChEBI" id="CHEBI:133980"/>
        <dbReference type="ChEBI" id="CHEBI:139511"/>
    </reaction>
</comment>
<dbReference type="PANTHER" id="PTHR39428">
    <property type="entry name" value="F420H(2)-DEPENDENT QUINONE REDUCTASE RV1261C"/>
    <property type="match status" value="1"/>
</dbReference>